<evidence type="ECO:0000256" key="2">
    <source>
        <dbReference type="ARBA" id="ARBA00022475"/>
    </source>
</evidence>
<feature type="transmembrane region" description="Helical" evidence="6">
    <location>
        <begin position="68"/>
        <end position="85"/>
    </location>
</feature>
<keyword evidence="2" id="KW-1003">Cell membrane</keyword>
<keyword evidence="8" id="KW-1185">Reference proteome</keyword>
<dbReference type="OrthoDB" id="598027at2"/>
<evidence type="ECO:0000256" key="4">
    <source>
        <dbReference type="ARBA" id="ARBA00022989"/>
    </source>
</evidence>
<evidence type="ECO:0000256" key="3">
    <source>
        <dbReference type="ARBA" id="ARBA00022692"/>
    </source>
</evidence>
<keyword evidence="5 6" id="KW-0472">Membrane</keyword>
<dbReference type="Proteomes" id="UP000003688">
    <property type="component" value="Unassembled WGS sequence"/>
</dbReference>
<evidence type="ECO:0000256" key="6">
    <source>
        <dbReference type="SAM" id="Phobius"/>
    </source>
</evidence>
<evidence type="ECO:0000256" key="5">
    <source>
        <dbReference type="ARBA" id="ARBA00023136"/>
    </source>
</evidence>
<evidence type="ECO:0000313" key="8">
    <source>
        <dbReference type="Proteomes" id="UP000003688"/>
    </source>
</evidence>
<evidence type="ECO:0000313" key="7">
    <source>
        <dbReference type="EMBL" id="EEF60134.1"/>
    </source>
</evidence>
<dbReference type="STRING" id="320771.Cflav_PD3193"/>
<feature type="transmembrane region" description="Helical" evidence="6">
    <location>
        <begin position="97"/>
        <end position="117"/>
    </location>
</feature>
<feature type="transmembrane region" description="Helical" evidence="6">
    <location>
        <begin position="129"/>
        <end position="146"/>
    </location>
</feature>
<dbReference type="EMBL" id="ABOX02000020">
    <property type="protein sequence ID" value="EEF60134.1"/>
    <property type="molecule type" value="Genomic_DNA"/>
</dbReference>
<organism evidence="7 8">
    <name type="scientific">Pedosphaera parvula (strain Ellin514)</name>
    <dbReference type="NCBI Taxonomy" id="320771"/>
    <lineage>
        <taxon>Bacteria</taxon>
        <taxon>Pseudomonadati</taxon>
        <taxon>Verrucomicrobiota</taxon>
        <taxon>Pedosphaerae</taxon>
        <taxon>Pedosphaerales</taxon>
        <taxon>Pedosphaeraceae</taxon>
        <taxon>Pedosphaera</taxon>
    </lineage>
</organism>
<protein>
    <recommendedName>
        <fullName evidence="9">Diguanylate cyclase</fullName>
    </recommendedName>
</protein>
<comment type="caution">
    <text evidence="7">The sequence shown here is derived from an EMBL/GenBank/DDBJ whole genome shotgun (WGS) entry which is preliminary data.</text>
</comment>
<keyword evidence="3 6" id="KW-0812">Transmembrane</keyword>
<reference evidence="7 8" key="1">
    <citation type="journal article" date="2011" name="J. Bacteriol.">
        <title>Genome sequence of 'Pedosphaera parvula' Ellin514, an aerobic Verrucomicrobial isolate from pasture soil.</title>
        <authorList>
            <person name="Kant R."/>
            <person name="van Passel M.W."/>
            <person name="Sangwan P."/>
            <person name="Palva A."/>
            <person name="Lucas S."/>
            <person name="Copeland A."/>
            <person name="Lapidus A."/>
            <person name="Glavina Del Rio T."/>
            <person name="Dalin E."/>
            <person name="Tice H."/>
            <person name="Bruce D."/>
            <person name="Goodwin L."/>
            <person name="Pitluck S."/>
            <person name="Chertkov O."/>
            <person name="Larimer F.W."/>
            <person name="Land M.L."/>
            <person name="Hauser L."/>
            <person name="Brettin T.S."/>
            <person name="Detter J.C."/>
            <person name="Han S."/>
            <person name="de Vos W.M."/>
            <person name="Janssen P.H."/>
            <person name="Smidt H."/>
        </authorList>
    </citation>
    <scope>NUCLEOTIDE SEQUENCE [LARGE SCALE GENOMIC DNA]</scope>
    <source>
        <strain evidence="7 8">Ellin514</strain>
    </source>
</reference>
<evidence type="ECO:0000256" key="1">
    <source>
        <dbReference type="ARBA" id="ARBA00004651"/>
    </source>
</evidence>
<comment type="subcellular location">
    <subcellularLocation>
        <location evidence="1">Cell membrane</location>
        <topology evidence="1">Multi-pass membrane protein</topology>
    </subcellularLocation>
</comment>
<feature type="transmembrane region" description="Helical" evidence="6">
    <location>
        <begin position="27"/>
        <end position="48"/>
    </location>
</feature>
<gene>
    <name evidence="7" type="ORF">Cflav_PD3193</name>
</gene>
<sequence>MKPFFTRWFVVVDKWPGLTIYQRFESLIALVLSFAISLIILMGLWQVLREVFEKLVLQSSNPLDPKTFQILFGDILTVLIALEFNHTLHYVVTREQSVIQTKIVLLISILALARKLIIMDLKETQPNQLLGLAAITLALGITYWLLRERVDRLATLPQKQSANLTPTEP</sequence>
<accession>B9XJ96</accession>
<proteinExistence type="predicted"/>
<evidence type="ECO:0008006" key="9">
    <source>
        <dbReference type="Google" id="ProtNLM"/>
    </source>
</evidence>
<dbReference type="InterPro" id="IPR020948">
    <property type="entry name" value="P_starv_induced_PsiE-like"/>
</dbReference>
<keyword evidence="4 6" id="KW-1133">Transmembrane helix</keyword>
<dbReference type="GO" id="GO:0005886">
    <property type="term" value="C:plasma membrane"/>
    <property type="evidence" value="ECO:0007669"/>
    <property type="project" value="UniProtKB-SubCell"/>
</dbReference>
<name>B9XJ96_PEDPL</name>
<dbReference type="Pfam" id="PF06146">
    <property type="entry name" value="PsiE"/>
    <property type="match status" value="1"/>
</dbReference>
<dbReference type="AlphaFoldDB" id="B9XJ96"/>
<dbReference type="RefSeq" id="WP_007415889.1">
    <property type="nucleotide sequence ID" value="NZ_ABOX02000020.1"/>
</dbReference>